<proteinExistence type="predicted"/>
<evidence type="ECO:0000256" key="1">
    <source>
        <dbReference type="SAM" id="MobiDB-lite"/>
    </source>
</evidence>
<dbReference type="EMBL" id="SJPN01000001">
    <property type="protein sequence ID" value="TWU07542.1"/>
    <property type="molecule type" value="Genomic_DNA"/>
</dbReference>
<feature type="compositionally biased region" description="Polar residues" evidence="1">
    <location>
        <begin position="1"/>
        <end position="15"/>
    </location>
</feature>
<feature type="region of interest" description="Disordered" evidence="1">
    <location>
        <begin position="1"/>
        <end position="33"/>
    </location>
</feature>
<comment type="caution">
    <text evidence="3">The sequence shown here is derived from an EMBL/GenBank/DDBJ whole genome shotgun (WGS) entry which is preliminary data.</text>
</comment>
<feature type="compositionally biased region" description="Polar residues" evidence="1">
    <location>
        <begin position="101"/>
        <end position="112"/>
    </location>
</feature>
<evidence type="ECO:0000313" key="4">
    <source>
        <dbReference type="Proteomes" id="UP000320176"/>
    </source>
</evidence>
<dbReference type="AlphaFoldDB" id="A0A5C6B7G9"/>
<dbReference type="RefSeq" id="WP_146517753.1">
    <property type="nucleotide sequence ID" value="NZ_CP151726.1"/>
</dbReference>
<evidence type="ECO:0000313" key="3">
    <source>
        <dbReference type="EMBL" id="TWU07542.1"/>
    </source>
</evidence>
<organism evidence="3 4">
    <name type="scientific">Stieleria varia</name>
    <dbReference type="NCBI Taxonomy" id="2528005"/>
    <lineage>
        <taxon>Bacteria</taxon>
        <taxon>Pseudomonadati</taxon>
        <taxon>Planctomycetota</taxon>
        <taxon>Planctomycetia</taxon>
        <taxon>Pirellulales</taxon>
        <taxon>Pirellulaceae</taxon>
        <taxon>Stieleria</taxon>
    </lineage>
</organism>
<dbReference type="Proteomes" id="UP000320176">
    <property type="component" value="Unassembled WGS sequence"/>
</dbReference>
<gene>
    <name evidence="3" type="ORF">Pla52n_01150</name>
</gene>
<keyword evidence="2" id="KW-0472">Membrane</keyword>
<protein>
    <submittedName>
        <fullName evidence="3">Uncharacterized protein</fullName>
    </submittedName>
</protein>
<keyword evidence="2" id="KW-0812">Transmembrane</keyword>
<evidence type="ECO:0000256" key="2">
    <source>
        <dbReference type="SAM" id="Phobius"/>
    </source>
</evidence>
<feature type="transmembrane region" description="Helical" evidence="2">
    <location>
        <begin position="37"/>
        <end position="57"/>
    </location>
</feature>
<sequence length="147" mass="14133">MADDSSTPTDSLTNDTHGKAAGATSASGGGGSSVLKLAGIGVGAIAIAAIVLGGVFWKTLQDSQSRENKLNTAGAQSASANDSGSSNQGPAAMGRDLGPSSGHSLGPTSSPDATPDSDEQSSEARPEVGTDGDGESTEQPAGESSGG</sequence>
<keyword evidence="4" id="KW-1185">Reference proteome</keyword>
<reference evidence="3 4" key="1">
    <citation type="submission" date="2019-02" db="EMBL/GenBank/DDBJ databases">
        <title>Deep-cultivation of Planctomycetes and their phenomic and genomic characterization uncovers novel biology.</title>
        <authorList>
            <person name="Wiegand S."/>
            <person name="Jogler M."/>
            <person name="Boedeker C."/>
            <person name="Pinto D."/>
            <person name="Vollmers J."/>
            <person name="Rivas-Marin E."/>
            <person name="Kohn T."/>
            <person name="Peeters S.H."/>
            <person name="Heuer A."/>
            <person name="Rast P."/>
            <person name="Oberbeckmann S."/>
            <person name="Bunk B."/>
            <person name="Jeske O."/>
            <person name="Meyerdierks A."/>
            <person name="Storesund J.E."/>
            <person name="Kallscheuer N."/>
            <person name="Luecker S."/>
            <person name="Lage O.M."/>
            <person name="Pohl T."/>
            <person name="Merkel B.J."/>
            <person name="Hornburger P."/>
            <person name="Mueller R.-W."/>
            <person name="Bruemmer F."/>
            <person name="Labrenz M."/>
            <person name="Spormann A.M."/>
            <person name="Op Den Camp H."/>
            <person name="Overmann J."/>
            <person name="Amann R."/>
            <person name="Jetten M.S.M."/>
            <person name="Mascher T."/>
            <person name="Medema M.H."/>
            <person name="Devos D.P."/>
            <person name="Kaster A.-K."/>
            <person name="Ovreas L."/>
            <person name="Rohde M."/>
            <person name="Galperin M.Y."/>
            <person name="Jogler C."/>
        </authorList>
    </citation>
    <scope>NUCLEOTIDE SEQUENCE [LARGE SCALE GENOMIC DNA]</scope>
    <source>
        <strain evidence="3 4">Pla52n</strain>
    </source>
</reference>
<accession>A0A5C6B7G9</accession>
<keyword evidence="2" id="KW-1133">Transmembrane helix</keyword>
<feature type="compositionally biased region" description="Polar residues" evidence="1">
    <location>
        <begin position="70"/>
        <end position="89"/>
    </location>
</feature>
<name>A0A5C6B7G9_9BACT</name>
<feature type="region of interest" description="Disordered" evidence="1">
    <location>
        <begin position="62"/>
        <end position="147"/>
    </location>
</feature>